<proteinExistence type="predicted"/>
<dbReference type="AlphaFoldDB" id="A0A1B0AN64"/>
<dbReference type="Proteomes" id="UP000092460">
    <property type="component" value="Unassembled WGS sequence"/>
</dbReference>
<accession>A0A1B0AN64</accession>
<evidence type="ECO:0000313" key="1">
    <source>
        <dbReference type="EnsemblMetazoa" id="GPPI002685-PA"/>
    </source>
</evidence>
<dbReference type="EnsemblMetazoa" id="GPPI002685-RA">
    <property type="protein sequence ID" value="GPPI002685-PA"/>
    <property type="gene ID" value="GPPI002685"/>
</dbReference>
<keyword evidence="2" id="KW-1185">Reference proteome</keyword>
<reference evidence="1" key="2">
    <citation type="submission" date="2020-05" db="UniProtKB">
        <authorList>
            <consortium name="EnsemblMetazoa"/>
        </authorList>
    </citation>
    <scope>IDENTIFICATION</scope>
    <source>
        <strain evidence="1">IAEA</strain>
    </source>
</reference>
<organism evidence="1 2">
    <name type="scientific">Glossina palpalis gambiensis</name>
    <dbReference type="NCBI Taxonomy" id="67801"/>
    <lineage>
        <taxon>Eukaryota</taxon>
        <taxon>Metazoa</taxon>
        <taxon>Ecdysozoa</taxon>
        <taxon>Arthropoda</taxon>
        <taxon>Hexapoda</taxon>
        <taxon>Insecta</taxon>
        <taxon>Pterygota</taxon>
        <taxon>Neoptera</taxon>
        <taxon>Endopterygota</taxon>
        <taxon>Diptera</taxon>
        <taxon>Brachycera</taxon>
        <taxon>Muscomorpha</taxon>
        <taxon>Hippoboscoidea</taxon>
        <taxon>Glossinidae</taxon>
        <taxon>Glossina</taxon>
    </lineage>
</organism>
<reference evidence="2" key="1">
    <citation type="submission" date="2015-01" db="EMBL/GenBank/DDBJ databases">
        <authorList>
            <person name="Aksoy S."/>
            <person name="Warren W."/>
            <person name="Wilson R.K."/>
        </authorList>
    </citation>
    <scope>NUCLEOTIDE SEQUENCE [LARGE SCALE GENOMIC DNA]</scope>
    <source>
        <strain evidence="2">IAEA</strain>
    </source>
</reference>
<dbReference type="VEuPathDB" id="VectorBase:GPPI002685"/>
<dbReference type="EMBL" id="JXJN01000734">
    <property type="status" value="NOT_ANNOTATED_CDS"/>
    <property type="molecule type" value="Genomic_DNA"/>
</dbReference>
<evidence type="ECO:0000313" key="2">
    <source>
        <dbReference type="Proteomes" id="UP000092460"/>
    </source>
</evidence>
<sequence length="124" mass="14159">MYPSNTILYATAIKVGTNDSGRAESDCLTRSFKHFKVSNLQYLQISCLQLIIFLPTPLQEHNLKLSLSSNLLEILSYEKHMRLHGMCKTSTRIFMCMHKQPDGTGLPLESCAKRNQMRFNEAGY</sequence>
<name>A0A1B0AN64_9MUSC</name>
<protein>
    <submittedName>
        <fullName evidence="1">Uncharacterized protein</fullName>
    </submittedName>
</protein>